<dbReference type="PROSITE" id="PS50005">
    <property type="entry name" value="TPR"/>
    <property type="match status" value="1"/>
</dbReference>
<dbReference type="KEGG" id="ffu:CLAFUR5_02228"/>
<keyword evidence="1" id="KW-0802">TPR repeat</keyword>
<dbReference type="PANTHER" id="PTHR46082">
    <property type="entry name" value="ATP/GTP-BINDING PROTEIN-RELATED"/>
    <property type="match status" value="1"/>
</dbReference>
<evidence type="ECO:0000313" key="3">
    <source>
        <dbReference type="Proteomes" id="UP000756132"/>
    </source>
</evidence>
<keyword evidence="3" id="KW-1185">Reference proteome</keyword>
<feature type="repeat" description="TPR" evidence="1">
    <location>
        <begin position="239"/>
        <end position="272"/>
    </location>
</feature>
<protein>
    <submittedName>
        <fullName evidence="2">Kinesin light chain</fullName>
    </submittedName>
</protein>
<name>A0A9Q8P460_PASFU</name>
<dbReference type="InterPro" id="IPR019734">
    <property type="entry name" value="TPR_rpt"/>
</dbReference>
<organism evidence="2 3">
    <name type="scientific">Passalora fulva</name>
    <name type="common">Tomato leaf mold</name>
    <name type="synonym">Cladosporium fulvum</name>
    <dbReference type="NCBI Taxonomy" id="5499"/>
    <lineage>
        <taxon>Eukaryota</taxon>
        <taxon>Fungi</taxon>
        <taxon>Dikarya</taxon>
        <taxon>Ascomycota</taxon>
        <taxon>Pezizomycotina</taxon>
        <taxon>Dothideomycetes</taxon>
        <taxon>Dothideomycetidae</taxon>
        <taxon>Mycosphaerellales</taxon>
        <taxon>Mycosphaerellaceae</taxon>
        <taxon>Fulvia</taxon>
    </lineage>
</organism>
<sequence length="290" mass="32721">MSYEQARRINPEATNILDQWAFLHHGDVSYELIRTYPEMSKRDQEEGGIEDMLDFATDEPAFQDSLGVLAQYFLVNAIDGSAGFSIHPVMHRWTLHRIVDNKAREALCARAIRIVARRVPLVSGTGQQIRAEGLLPHARVVATRLEKETGVTGVDYDLYVMAHFVARCERSQTAEFLYLRALTESEEAWGPEKEMTLGICSNLGLLYRNQDKLQKAKDVWLRTLVGMEKKLGPENATTLQTLDSLGALYGRQGKLKDAEDMYLRALRGKEKALGQSHDSTLRAAWNLSLL</sequence>
<dbReference type="InterPro" id="IPR011990">
    <property type="entry name" value="TPR-like_helical_dom_sf"/>
</dbReference>
<reference evidence="2" key="2">
    <citation type="journal article" date="2022" name="Microb. Genom.">
        <title>A chromosome-scale genome assembly of the tomato pathogen Cladosporium fulvum reveals a compartmentalized genome architecture and the presence of a dispensable chromosome.</title>
        <authorList>
            <person name="Zaccaron A.Z."/>
            <person name="Chen L.H."/>
            <person name="Samaras A."/>
            <person name="Stergiopoulos I."/>
        </authorList>
    </citation>
    <scope>NUCLEOTIDE SEQUENCE</scope>
    <source>
        <strain evidence="2">Race5_Kim</strain>
    </source>
</reference>
<dbReference type="AlphaFoldDB" id="A0A9Q8P460"/>
<accession>A0A9Q8P460</accession>
<dbReference type="Pfam" id="PF13424">
    <property type="entry name" value="TPR_12"/>
    <property type="match status" value="1"/>
</dbReference>
<evidence type="ECO:0000313" key="2">
    <source>
        <dbReference type="EMBL" id="UJO12407.1"/>
    </source>
</evidence>
<dbReference type="Proteomes" id="UP000756132">
    <property type="component" value="Chromosome 1"/>
</dbReference>
<dbReference type="RefSeq" id="XP_047756773.1">
    <property type="nucleotide sequence ID" value="XM_047901376.1"/>
</dbReference>
<proteinExistence type="predicted"/>
<reference evidence="2" key="1">
    <citation type="submission" date="2021-12" db="EMBL/GenBank/DDBJ databases">
        <authorList>
            <person name="Zaccaron A."/>
            <person name="Stergiopoulos I."/>
        </authorList>
    </citation>
    <scope>NUCLEOTIDE SEQUENCE</scope>
    <source>
        <strain evidence="2">Race5_Kim</strain>
    </source>
</reference>
<dbReference type="InterPro" id="IPR053137">
    <property type="entry name" value="NLR-like"/>
</dbReference>
<dbReference type="EMBL" id="CP090163">
    <property type="protein sequence ID" value="UJO12407.1"/>
    <property type="molecule type" value="Genomic_DNA"/>
</dbReference>
<dbReference type="GeneID" id="71982106"/>
<dbReference type="OrthoDB" id="674604at2759"/>
<dbReference type="PANTHER" id="PTHR46082:SF6">
    <property type="entry name" value="AAA+ ATPASE DOMAIN-CONTAINING PROTEIN-RELATED"/>
    <property type="match status" value="1"/>
</dbReference>
<evidence type="ECO:0000256" key="1">
    <source>
        <dbReference type="PROSITE-ProRule" id="PRU00339"/>
    </source>
</evidence>
<dbReference type="SUPFAM" id="SSF48452">
    <property type="entry name" value="TPR-like"/>
    <property type="match status" value="1"/>
</dbReference>
<dbReference type="Gene3D" id="1.25.40.10">
    <property type="entry name" value="Tetratricopeptide repeat domain"/>
    <property type="match status" value="1"/>
</dbReference>
<gene>
    <name evidence="2" type="ORF">CLAFUR5_02228</name>
</gene>